<reference evidence="1 2" key="1">
    <citation type="submission" date="2019-09" db="EMBL/GenBank/DDBJ databases">
        <authorList>
            <person name="Cao W.R."/>
        </authorList>
    </citation>
    <scope>NUCLEOTIDE SEQUENCE [LARGE SCALE GENOMIC DNA]</scope>
    <source>
        <strain evidence="2">a4</strain>
    </source>
</reference>
<dbReference type="RefSeq" id="WP_150901268.1">
    <property type="nucleotide sequence ID" value="NZ_CBDCSN010000003.1"/>
</dbReference>
<evidence type="ECO:0000313" key="1">
    <source>
        <dbReference type="EMBL" id="KAB1153495.1"/>
    </source>
</evidence>
<sequence length="116" mass="13242">MHTHIAPQKNASQFVVSKKQVGKNKTLKTSILYNKIESSLHSSLSFYKNTSRLNFKSIEFDILKNAYLHDKLIIKNNVKKLSDTEIVLNITVSKKEEKQQNIICKAVFGYSLLKAS</sequence>
<protein>
    <submittedName>
        <fullName evidence="1">Uncharacterized protein</fullName>
    </submittedName>
</protein>
<gene>
    <name evidence="1" type="ORF">F7018_16825</name>
</gene>
<dbReference type="EMBL" id="WAAU01000034">
    <property type="protein sequence ID" value="KAB1153495.1"/>
    <property type="molecule type" value="Genomic_DNA"/>
</dbReference>
<comment type="caution">
    <text evidence="1">The sequence shown here is derived from an EMBL/GenBank/DDBJ whole genome shotgun (WGS) entry which is preliminary data.</text>
</comment>
<dbReference type="AlphaFoldDB" id="A0A7J5A7G6"/>
<accession>A0A7J5A7G6</accession>
<name>A0A7J5A7G6_9FLAO</name>
<organism evidence="1 2">
    <name type="scientific">Tenacibaculum aiptasiae</name>
    <dbReference type="NCBI Taxonomy" id="426481"/>
    <lineage>
        <taxon>Bacteria</taxon>
        <taxon>Pseudomonadati</taxon>
        <taxon>Bacteroidota</taxon>
        <taxon>Flavobacteriia</taxon>
        <taxon>Flavobacteriales</taxon>
        <taxon>Flavobacteriaceae</taxon>
        <taxon>Tenacibaculum</taxon>
    </lineage>
</organism>
<proteinExistence type="predicted"/>
<evidence type="ECO:0000313" key="2">
    <source>
        <dbReference type="Proteomes" id="UP000467305"/>
    </source>
</evidence>
<dbReference type="Proteomes" id="UP000467305">
    <property type="component" value="Unassembled WGS sequence"/>
</dbReference>
<keyword evidence="2" id="KW-1185">Reference proteome</keyword>
<dbReference type="OrthoDB" id="1190838at2"/>